<feature type="region of interest" description="Disordered" evidence="1">
    <location>
        <begin position="58"/>
        <end position="78"/>
    </location>
</feature>
<dbReference type="RefSeq" id="WP_359784411.1">
    <property type="nucleotide sequence ID" value="NZ_JBEYBN010000001.1"/>
</dbReference>
<name>A0ABV2XLZ7_9ACTN</name>
<reference evidence="2 3" key="1">
    <citation type="submission" date="2024-06" db="EMBL/GenBank/DDBJ databases">
        <title>The Natural Products Discovery Center: Release of the First 8490 Sequenced Strains for Exploring Actinobacteria Biosynthetic Diversity.</title>
        <authorList>
            <person name="Kalkreuter E."/>
            <person name="Kautsar S.A."/>
            <person name="Yang D."/>
            <person name="Bader C.D."/>
            <person name="Teijaro C.N."/>
            <person name="Fluegel L."/>
            <person name="Davis C.M."/>
            <person name="Simpson J.R."/>
            <person name="Lauterbach L."/>
            <person name="Steele A.D."/>
            <person name="Gui C."/>
            <person name="Meng S."/>
            <person name="Li G."/>
            <person name="Viehrig K."/>
            <person name="Ye F."/>
            <person name="Su P."/>
            <person name="Kiefer A.F."/>
            <person name="Nichols A."/>
            <person name="Cepeda A.J."/>
            <person name="Yan W."/>
            <person name="Fan B."/>
            <person name="Jiang Y."/>
            <person name="Adhikari A."/>
            <person name="Zheng C.-J."/>
            <person name="Schuster L."/>
            <person name="Cowan T.M."/>
            <person name="Smanski M.J."/>
            <person name="Chevrette M.G."/>
            <person name="De Carvalho L.P.S."/>
            <person name="Shen B."/>
        </authorList>
    </citation>
    <scope>NUCLEOTIDE SEQUENCE [LARGE SCALE GENOMIC DNA]</scope>
    <source>
        <strain evidence="2 3">NPDC019583</strain>
    </source>
</reference>
<organism evidence="2 3">
    <name type="scientific">Streptomyces olindensis</name>
    <dbReference type="NCBI Taxonomy" id="358823"/>
    <lineage>
        <taxon>Bacteria</taxon>
        <taxon>Bacillati</taxon>
        <taxon>Actinomycetota</taxon>
        <taxon>Actinomycetes</taxon>
        <taxon>Kitasatosporales</taxon>
        <taxon>Streptomycetaceae</taxon>
        <taxon>Streptomyces</taxon>
    </lineage>
</organism>
<evidence type="ECO:0000313" key="3">
    <source>
        <dbReference type="Proteomes" id="UP001550603"/>
    </source>
</evidence>
<comment type="caution">
    <text evidence="2">The sequence shown here is derived from an EMBL/GenBank/DDBJ whole genome shotgun (WGS) entry which is preliminary data.</text>
</comment>
<accession>A0ABV2XLZ7</accession>
<evidence type="ECO:0000313" key="2">
    <source>
        <dbReference type="EMBL" id="MEU2265009.1"/>
    </source>
</evidence>
<dbReference type="EMBL" id="JBEYBN010000001">
    <property type="protein sequence ID" value="MEU2265009.1"/>
    <property type="molecule type" value="Genomic_DNA"/>
</dbReference>
<protein>
    <recommendedName>
        <fullName evidence="4">Transposase</fullName>
    </recommendedName>
</protein>
<evidence type="ECO:0000256" key="1">
    <source>
        <dbReference type="SAM" id="MobiDB-lite"/>
    </source>
</evidence>
<dbReference type="Proteomes" id="UP001550603">
    <property type="component" value="Unassembled WGS sequence"/>
</dbReference>
<sequence>MRITLLTPEQARLCRDVLDGVSAWFIRMREQLVTLARHLIEAARHLVPLAERLRTSCPPRRDRPAWASPYGPAPKGIR</sequence>
<gene>
    <name evidence="2" type="ORF">ABZ568_00845</name>
</gene>
<evidence type="ECO:0008006" key="4">
    <source>
        <dbReference type="Google" id="ProtNLM"/>
    </source>
</evidence>
<proteinExistence type="predicted"/>
<keyword evidence="3" id="KW-1185">Reference proteome</keyword>